<dbReference type="InterPro" id="IPR008947">
    <property type="entry name" value="PLipase_C/P1_nuclease_dom_sf"/>
</dbReference>
<evidence type="ECO:0000256" key="8">
    <source>
        <dbReference type="ARBA" id="ARBA00023157"/>
    </source>
</evidence>
<feature type="signal peptide" evidence="10">
    <location>
        <begin position="1"/>
        <end position="21"/>
    </location>
</feature>
<dbReference type="Proteomes" id="UP001153076">
    <property type="component" value="Unassembled WGS sequence"/>
</dbReference>
<gene>
    <name evidence="11" type="ORF">Cgig2_010682</name>
</gene>
<evidence type="ECO:0000256" key="5">
    <source>
        <dbReference type="ARBA" id="ARBA00022723"/>
    </source>
</evidence>
<evidence type="ECO:0000256" key="9">
    <source>
        <dbReference type="ARBA" id="ARBA00023180"/>
    </source>
</evidence>
<evidence type="ECO:0000256" key="3">
    <source>
        <dbReference type="ARBA" id="ARBA00012562"/>
    </source>
</evidence>
<dbReference type="GO" id="GO:0006308">
    <property type="term" value="P:DNA catabolic process"/>
    <property type="evidence" value="ECO:0007669"/>
    <property type="project" value="InterPro"/>
</dbReference>
<accession>A0A9Q1KKR5</accession>
<keyword evidence="10" id="KW-0732">Signal</keyword>
<comment type="caution">
    <text evidence="11">The sequence shown here is derived from an EMBL/GenBank/DDBJ whole genome shotgun (WGS) entry which is preliminary data.</text>
</comment>
<dbReference type="GO" id="GO:0003676">
    <property type="term" value="F:nucleic acid binding"/>
    <property type="evidence" value="ECO:0007669"/>
    <property type="project" value="InterPro"/>
</dbReference>
<keyword evidence="9" id="KW-0325">Glycoprotein</keyword>
<keyword evidence="7" id="KW-0378">Hydrolase</keyword>
<comment type="similarity">
    <text evidence="2">Belongs to the nuclease type I family.</text>
</comment>
<evidence type="ECO:0000256" key="1">
    <source>
        <dbReference type="ARBA" id="ARBA00000245"/>
    </source>
</evidence>
<dbReference type="InterPro" id="IPR003154">
    <property type="entry name" value="S1/P1nuclease"/>
</dbReference>
<dbReference type="GO" id="GO:0046872">
    <property type="term" value="F:metal ion binding"/>
    <property type="evidence" value="ECO:0007669"/>
    <property type="project" value="UniProtKB-KW"/>
</dbReference>
<dbReference type="EMBL" id="JAKOGI010000078">
    <property type="protein sequence ID" value="KAJ8445324.1"/>
    <property type="molecule type" value="Genomic_DNA"/>
</dbReference>
<dbReference type="EC" id="3.1.30.1" evidence="3"/>
<evidence type="ECO:0000313" key="12">
    <source>
        <dbReference type="Proteomes" id="UP001153076"/>
    </source>
</evidence>
<evidence type="ECO:0000313" key="11">
    <source>
        <dbReference type="EMBL" id="KAJ8445324.1"/>
    </source>
</evidence>
<reference evidence="11" key="1">
    <citation type="submission" date="2022-04" db="EMBL/GenBank/DDBJ databases">
        <title>Carnegiea gigantea Genome sequencing and assembly v2.</title>
        <authorList>
            <person name="Copetti D."/>
            <person name="Sanderson M.J."/>
            <person name="Burquez A."/>
            <person name="Wojciechowski M.F."/>
        </authorList>
    </citation>
    <scope>NUCLEOTIDE SEQUENCE</scope>
    <source>
        <strain evidence="11">SGP5-SGP5p</strain>
        <tissue evidence="11">Aerial part</tissue>
    </source>
</reference>
<dbReference type="GO" id="GO:0000014">
    <property type="term" value="F:single-stranded DNA endodeoxyribonuclease activity"/>
    <property type="evidence" value="ECO:0007669"/>
    <property type="project" value="UniProtKB-ARBA"/>
</dbReference>
<sequence length="170" mass="19079">MSLKFTLLSLFLEFLCPLIHGWGIDGHTVICTIAQSRLSEAANDAVKELLPEYAEGDFGSVCSWADRVKFRYHWSSPLHYINVPDSLCNFQYNRDCEDEDGVRDRANGLTKLQNGKAAVATSQRAQTYDYFFSRLPIANQRLAQAAVRLAATLNRFRTASSRPSEASNPI</sequence>
<keyword evidence="5" id="KW-0479">Metal-binding</keyword>
<organism evidence="11 12">
    <name type="scientific">Carnegiea gigantea</name>
    <dbReference type="NCBI Taxonomy" id="171969"/>
    <lineage>
        <taxon>Eukaryota</taxon>
        <taxon>Viridiplantae</taxon>
        <taxon>Streptophyta</taxon>
        <taxon>Embryophyta</taxon>
        <taxon>Tracheophyta</taxon>
        <taxon>Spermatophyta</taxon>
        <taxon>Magnoliopsida</taxon>
        <taxon>eudicotyledons</taxon>
        <taxon>Gunneridae</taxon>
        <taxon>Pentapetalae</taxon>
        <taxon>Caryophyllales</taxon>
        <taxon>Cactineae</taxon>
        <taxon>Cactaceae</taxon>
        <taxon>Cactoideae</taxon>
        <taxon>Echinocereeae</taxon>
        <taxon>Carnegiea</taxon>
    </lineage>
</organism>
<evidence type="ECO:0000256" key="4">
    <source>
        <dbReference type="ARBA" id="ARBA00022722"/>
    </source>
</evidence>
<dbReference type="GO" id="GO:0004521">
    <property type="term" value="F:RNA endonuclease activity"/>
    <property type="evidence" value="ECO:0007669"/>
    <property type="project" value="UniProtKB-ARBA"/>
</dbReference>
<dbReference type="Gene3D" id="1.10.575.10">
    <property type="entry name" value="P1 Nuclease"/>
    <property type="match status" value="1"/>
</dbReference>
<feature type="chain" id="PRO_5040496451" description="Aspergillus nuclease S1" evidence="10">
    <location>
        <begin position="22"/>
        <end position="170"/>
    </location>
</feature>
<name>A0A9Q1KKR5_9CARY</name>
<keyword evidence="4" id="KW-0540">Nuclease</keyword>
<dbReference type="AlphaFoldDB" id="A0A9Q1KKR5"/>
<protein>
    <recommendedName>
        <fullName evidence="3">Aspergillus nuclease S1</fullName>
        <ecNumber evidence="3">3.1.30.1</ecNumber>
    </recommendedName>
</protein>
<evidence type="ECO:0000256" key="2">
    <source>
        <dbReference type="ARBA" id="ARBA00009547"/>
    </source>
</evidence>
<comment type="catalytic activity">
    <reaction evidence="1">
        <text>Endonucleolytic cleavage to 5'-phosphomononucleotide and 5'-phosphooligonucleotide end-products.</text>
        <dbReference type="EC" id="3.1.30.1"/>
    </reaction>
</comment>
<dbReference type="SUPFAM" id="SSF48537">
    <property type="entry name" value="Phospholipase C/P1 nuclease"/>
    <property type="match status" value="2"/>
</dbReference>
<evidence type="ECO:0000256" key="6">
    <source>
        <dbReference type="ARBA" id="ARBA00022759"/>
    </source>
</evidence>
<evidence type="ECO:0000256" key="10">
    <source>
        <dbReference type="SAM" id="SignalP"/>
    </source>
</evidence>
<evidence type="ECO:0000256" key="7">
    <source>
        <dbReference type="ARBA" id="ARBA00022801"/>
    </source>
</evidence>
<keyword evidence="12" id="KW-1185">Reference proteome</keyword>
<dbReference type="PANTHER" id="PTHR33146">
    <property type="entry name" value="ENDONUCLEASE 4"/>
    <property type="match status" value="1"/>
</dbReference>
<dbReference type="PANTHER" id="PTHR33146:SF27">
    <property type="entry name" value="ENDONUCLEASE 2"/>
    <property type="match status" value="1"/>
</dbReference>
<dbReference type="OrthoDB" id="441446at2759"/>
<dbReference type="Pfam" id="PF02265">
    <property type="entry name" value="S1-P1_nuclease"/>
    <property type="match status" value="1"/>
</dbReference>
<proteinExistence type="inferred from homology"/>
<keyword evidence="8" id="KW-1015">Disulfide bond</keyword>
<keyword evidence="6" id="KW-0255">Endonuclease</keyword>